<dbReference type="InterPro" id="IPR005282">
    <property type="entry name" value="LC_transporter"/>
</dbReference>
<evidence type="ECO:0000256" key="16">
    <source>
        <dbReference type="SAM" id="Phobius"/>
    </source>
</evidence>
<evidence type="ECO:0000256" key="5">
    <source>
        <dbReference type="ARBA" id="ARBA00022692"/>
    </source>
</evidence>
<keyword evidence="7" id="KW-0769">Symport</keyword>
<dbReference type="GO" id="GO:0015184">
    <property type="term" value="F:L-cystine transmembrane transporter activity"/>
    <property type="evidence" value="ECO:0007669"/>
    <property type="project" value="TreeGrafter"/>
</dbReference>
<evidence type="ECO:0000256" key="1">
    <source>
        <dbReference type="ARBA" id="ARBA00004155"/>
    </source>
</evidence>
<evidence type="ECO:0000256" key="14">
    <source>
        <dbReference type="ARBA" id="ARBA00074957"/>
    </source>
</evidence>
<evidence type="ECO:0000256" key="12">
    <source>
        <dbReference type="ARBA" id="ARBA00048473"/>
    </source>
</evidence>
<dbReference type="InterPro" id="IPR006603">
    <property type="entry name" value="PQ-loop_rpt"/>
</dbReference>
<keyword evidence="11" id="KW-0458">Lysosome</keyword>
<keyword evidence="4" id="KW-0813">Transport</keyword>
<dbReference type="PANTHER" id="PTHR13131:SF5">
    <property type="entry name" value="CYSTINOSIN"/>
    <property type="match status" value="1"/>
</dbReference>
<feature type="transmembrane region" description="Helical" evidence="16">
    <location>
        <begin position="154"/>
        <end position="175"/>
    </location>
</feature>
<protein>
    <recommendedName>
        <fullName evidence="14">Cystinosin homolog</fullName>
    </recommendedName>
</protein>
<evidence type="ECO:0000256" key="11">
    <source>
        <dbReference type="ARBA" id="ARBA00023228"/>
    </source>
</evidence>
<feature type="transmembrane region" description="Helical" evidence="16">
    <location>
        <begin position="264"/>
        <end position="284"/>
    </location>
</feature>
<keyword evidence="6" id="KW-0677">Repeat</keyword>
<evidence type="ECO:0000256" key="9">
    <source>
        <dbReference type="ARBA" id="ARBA00023136"/>
    </source>
</evidence>
<dbReference type="Gene3D" id="1.20.1280.290">
    <property type="match status" value="2"/>
</dbReference>
<evidence type="ECO:0000256" key="6">
    <source>
        <dbReference type="ARBA" id="ARBA00022737"/>
    </source>
</evidence>
<feature type="compositionally biased region" description="Basic and acidic residues" evidence="15">
    <location>
        <begin position="392"/>
        <end position="404"/>
    </location>
</feature>
<proteinExistence type="inferred from homology"/>
<comment type="subcellular location">
    <subcellularLocation>
        <location evidence="2">Cytoplasmic vesicle</location>
        <location evidence="2">Phagosome</location>
    </subcellularLocation>
    <subcellularLocation>
        <location evidence="1">Lysosome membrane</location>
        <topology evidence="1">Multi-pass membrane protein</topology>
    </subcellularLocation>
</comment>
<dbReference type="GO" id="GO:0045335">
    <property type="term" value="C:phagocytic vesicle"/>
    <property type="evidence" value="ECO:0007669"/>
    <property type="project" value="UniProtKB-SubCell"/>
</dbReference>
<feature type="transmembrane region" description="Helical" evidence="16">
    <location>
        <begin position="290"/>
        <end position="308"/>
    </location>
</feature>
<dbReference type="NCBIfam" id="TIGR00951">
    <property type="entry name" value="2A43"/>
    <property type="match status" value="1"/>
</dbReference>
<dbReference type="GO" id="GO:0015293">
    <property type="term" value="F:symporter activity"/>
    <property type="evidence" value="ECO:0007669"/>
    <property type="project" value="UniProtKB-KW"/>
</dbReference>
<evidence type="ECO:0000256" key="10">
    <source>
        <dbReference type="ARBA" id="ARBA00023180"/>
    </source>
</evidence>
<reference evidence="17 18" key="1">
    <citation type="submission" date="2019-01" db="EMBL/GenBank/DDBJ databases">
        <authorList>
            <person name="Sayadi A."/>
        </authorList>
    </citation>
    <scope>NUCLEOTIDE SEQUENCE [LARGE SCALE GENOMIC DNA]</scope>
</reference>
<dbReference type="AlphaFoldDB" id="A0A653D5I8"/>
<dbReference type="EMBL" id="CAACVG010010186">
    <property type="protein sequence ID" value="VEN55216.1"/>
    <property type="molecule type" value="Genomic_DNA"/>
</dbReference>
<dbReference type="FunFam" id="1.20.1280.290:FF:000023">
    <property type="entry name" value="Cystinosin homolog"/>
    <property type="match status" value="1"/>
</dbReference>
<keyword evidence="10" id="KW-0325">Glycoprotein</keyword>
<feature type="transmembrane region" description="Helical" evidence="16">
    <location>
        <begin position="231"/>
        <end position="252"/>
    </location>
</feature>
<keyword evidence="8 16" id="KW-1133">Transmembrane helix</keyword>
<keyword evidence="18" id="KW-1185">Reference proteome</keyword>
<gene>
    <name evidence="17" type="ORF">CALMAC_LOCUS14455</name>
</gene>
<dbReference type="PANTHER" id="PTHR13131">
    <property type="entry name" value="CYSTINOSIN"/>
    <property type="match status" value="1"/>
</dbReference>
<sequence>MRKVVKLMTSARRIAHRLLCNRLTMTRWPVLTLILVLLTVLGVSCSKNDITVSTHELKIKRGTKTVFFINTSDTPEIDKDKTIQLVVQHEDILRINESVISIHANETTPIEIEAIGAGHSVVFANTSSTVLDVDDVFVRVTVFKIIELDTFSLAVGWIYFLAWSISFYPQIYYNWQRKSVVGLNFDFIILNLVGFTLYALFNLGLYLIPEIQQEYLKRNPRGLNPVKLNDIVFAVHAAIATLFTLIQCFIYEREGQRVSTIARIILSLFGVFLFISVILAAVAVLHWLDFLYYCSYVKLTITLIKYVPQAYMNYRRKSTVGWSIGNIFLDFTGGSLSMLQMIVDSYNYDDWRSIFGDPTKFGLGLFSVAFDIFFIVQHYVLYRHTNYEDRTDQEEKNINRHTEGSYKVSPQNTSPEEREGLV</sequence>
<organism evidence="17 18">
    <name type="scientific">Callosobruchus maculatus</name>
    <name type="common">Southern cowpea weevil</name>
    <name type="synonym">Pulse bruchid</name>
    <dbReference type="NCBI Taxonomy" id="64391"/>
    <lineage>
        <taxon>Eukaryota</taxon>
        <taxon>Metazoa</taxon>
        <taxon>Ecdysozoa</taxon>
        <taxon>Arthropoda</taxon>
        <taxon>Hexapoda</taxon>
        <taxon>Insecta</taxon>
        <taxon>Pterygota</taxon>
        <taxon>Neoptera</taxon>
        <taxon>Endopterygota</taxon>
        <taxon>Coleoptera</taxon>
        <taxon>Polyphaga</taxon>
        <taxon>Cucujiformia</taxon>
        <taxon>Chrysomeloidea</taxon>
        <taxon>Chrysomelidae</taxon>
        <taxon>Bruchinae</taxon>
        <taxon>Bruchini</taxon>
        <taxon>Callosobruchus</taxon>
    </lineage>
</organism>
<dbReference type="GO" id="GO:0005765">
    <property type="term" value="C:lysosomal membrane"/>
    <property type="evidence" value="ECO:0007669"/>
    <property type="project" value="UniProtKB-SubCell"/>
</dbReference>
<feature type="transmembrane region" description="Helical" evidence="16">
    <location>
        <begin position="363"/>
        <end position="382"/>
    </location>
</feature>
<dbReference type="Proteomes" id="UP000410492">
    <property type="component" value="Unassembled WGS sequence"/>
</dbReference>
<feature type="transmembrane region" description="Helical" evidence="16">
    <location>
        <begin position="187"/>
        <end position="208"/>
    </location>
</feature>
<dbReference type="FunFam" id="1.20.1280.290:FF:000016">
    <property type="entry name" value="Cystinosin homolog"/>
    <property type="match status" value="1"/>
</dbReference>
<dbReference type="Pfam" id="PF04193">
    <property type="entry name" value="PQ-loop"/>
    <property type="match status" value="2"/>
</dbReference>
<evidence type="ECO:0000256" key="15">
    <source>
        <dbReference type="SAM" id="MobiDB-lite"/>
    </source>
</evidence>
<comment type="catalytic activity">
    <reaction evidence="12">
        <text>L-cystine(out) + H(+)(out) = L-cystine(in) + H(+)(in)</text>
        <dbReference type="Rhea" id="RHEA:66172"/>
        <dbReference type="ChEBI" id="CHEBI:15378"/>
        <dbReference type="ChEBI" id="CHEBI:35491"/>
    </reaction>
    <physiologicalReaction direction="left-to-right" evidence="12">
        <dbReference type="Rhea" id="RHEA:66173"/>
    </physiologicalReaction>
</comment>
<keyword evidence="9 16" id="KW-0472">Membrane</keyword>
<comment type="function">
    <text evidence="13">Cystine/H(+) symporter that mediates export of cystine, the oxidized dimer of cysteine, from lysosomes. May play a role in the degradation of engulfed apoptotic cells.</text>
</comment>
<evidence type="ECO:0000256" key="8">
    <source>
        <dbReference type="ARBA" id="ARBA00022989"/>
    </source>
</evidence>
<evidence type="ECO:0000256" key="3">
    <source>
        <dbReference type="ARBA" id="ARBA00006855"/>
    </source>
</evidence>
<feature type="region of interest" description="Disordered" evidence="15">
    <location>
        <begin position="392"/>
        <end position="422"/>
    </location>
</feature>
<dbReference type="OrthoDB" id="75720at2759"/>
<evidence type="ECO:0000256" key="4">
    <source>
        <dbReference type="ARBA" id="ARBA00022448"/>
    </source>
</evidence>
<accession>A0A653D5I8</accession>
<dbReference type="SMART" id="SM00679">
    <property type="entry name" value="CTNS"/>
    <property type="match status" value="2"/>
</dbReference>
<evidence type="ECO:0000256" key="2">
    <source>
        <dbReference type="ARBA" id="ARBA00004262"/>
    </source>
</evidence>
<comment type="similarity">
    <text evidence="3">Belongs to the cystinosin family.</text>
</comment>
<keyword evidence="5 16" id="KW-0812">Transmembrane</keyword>
<evidence type="ECO:0000256" key="7">
    <source>
        <dbReference type="ARBA" id="ARBA00022847"/>
    </source>
</evidence>
<name>A0A653D5I8_CALMS</name>
<evidence type="ECO:0000256" key="13">
    <source>
        <dbReference type="ARBA" id="ARBA00055495"/>
    </source>
</evidence>
<evidence type="ECO:0000313" key="18">
    <source>
        <dbReference type="Proteomes" id="UP000410492"/>
    </source>
</evidence>
<evidence type="ECO:0000313" key="17">
    <source>
        <dbReference type="EMBL" id="VEN55216.1"/>
    </source>
</evidence>
<feature type="transmembrane region" description="Helical" evidence="16">
    <location>
        <begin position="320"/>
        <end position="343"/>
    </location>
</feature>